<feature type="transmembrane region" description="Helical" evidence="11">
    <location>
        <begin position="250"/>
        <end position="275"/>
    </location>
</feature>
<comment type="similarity">
    <text evidence="2">Belongs to the RLP family.</text>
</comment>
<keyword evidence="5 11" id="KW-0812">Transmembrane</keyword>
<keyword evidence="6" id="KW-0732">Signal</keyword>
<sequence>MDLSRNKIHMKMDQILSILNPFTFPYLMSLDLSYNNLFGGVDFQFPFLYSISLSHNNLTGPITPILKLPKTIMGIKLEFNSFTGPIPTLSASFINLKILEIGNNHLIGTLPDMPLSLVSLGLQENRLFGTIPTQWEHLSNLVTINLEGNHLCGCLPPKWNKFSLDICTLGEMHLDCNCELPVNCRHAPCDPSVKSEACGINQCKSQNQCHSPRECVPKTVVDGYYVGFECTNCSDSHKILTNYGDLECAIIYWVWLTPTLVAFVCILAVSIYLFITKYMFLQPDFSLLPFPWFWDTSRLKRTSYTKVNSNPVYYYRKLAPSLDKEFNLLESMIHNLDFEDIIITQSYAISSPNLAYSLQTALQIQRARLSSNDKNFFSQDWRNKTKFELRKSARDMFLKQCLNWSWNSDLAVEDGFILPVVHGTDEEKAWKIAQNGFASLSILDDGFYGRGMYFTTSAAYTLQYIAKVLKPTILICLIIPGNPFPVVEDPSKPGTYRGSCISTGYQSHYCRTSFLGLPYKEKDLTEKKKPYDEIVLNQESQVLPLFLLLISSKNIINIIQRRREEVS</sequence>
<evidence type="ECO:0000313" key="12">
    <source>
        <dbReference type="EMBL" id="NDV30427.1"/>
    </source>
</evidence>
<evidence type="ECO:0000256" key="10">
    <source>
        <dbReference type="ARBA" id="ARBA00037847"/>
    </source>
</evidence>
<dbReference type="GO" id="GO:0012505">
    <property type="term" value="C:endomembrane system"/>
    <property type="evidence" value="ECO:0007669"/>
    <property type="project" value="UniProtKB-SubCell"/>
</dbReference>
<keyword evidence="4" id="KW-0433">Leucine-rich repeat</keyword>
<evidence type="ECO:0000256" key="5">
    <source>
        <dbReference type="ARBA" id="ARBA00022692"/>
    </source>
</evidence>
<evidence type="ECO:0000256" key="1">
    <source>
        <dbReference type="ARBA" id="ARBA00004236"/>
    </source>
</evidence>
<keyword evidence="8 11" id="KW-1133">Transmembrane helix</keyword>
<dbReference type="InterPro" id="IPR032675">
    <property type="entry name" value="LRR_dom_sf"/>
</dbReference>
<keyword evidence="7" id="KW-0677">Repeat</keyword>
<evidence type="ECO:0000256" key="8">
    <source>
        <dbReference type="ARBA" id="ARBA00022989"/>
    </source>
</evidence>
<dbReference type="SUPFAM" id="SSF56399">
    <property type="entry name" value="ADP-ribosylation"/>
    <property type="match status" value="1"/>
</dbReference>
<evidence type="ECO:0000256" key="6">
    <source>
        <dbReference type="ARBA" id="ARBA00022729"/>
    </source>
</evidence>
<name>A0A6B2L0J1_9EUKA</name>
<keyword evidence="3" id="KW-1003">Cell membrane</keyword>
<evidence type="ECO:0008006" key="13">
    <source>
        <dbReference type="Google" id="ProtNLM"/>
    </source>
</evidence>
<reference evidence="12" key="1">
    <citation type="journal article" date="2020" name="J. Eukaryot. Microbiol.">
        <title>De novo Sequencing, Assembly and Annotation of the Transcriptome for the Free-Living Testate Amoeba Arcella intermedia.</title>
        <authorList>
            <person name="Ribeiro G.M."/>
            <person name="Porfirio-Sousa A.L."/>
            <person name="Maurer-Alcala X.X."/>
            <person name="Katz L.A."/>
            <person name="Lahr D.J.G."/>
        </authorList>
    </citation>
    <scope>NUCLEOTIDE SEQUENCE</scope>
</reference>
<dbReference type="GO" id="GO:0005886">
    <property type="term" value="C:plasma membrane"/>
    <property type="evidence" value="ECO:0007669"/>
    <property type="project" value="UniProtKB-SubCell"/>
</dbReference>
<dbReference type="Gene3D" id="3.80.10.10">
    <property type="entry name" value="Ribonuclease Inhibitor"/>
    <property type="match status" value="1"/>
</dbReference>
<dbReference type="InterPro" id="IPR051502">
    <property type="entry name" value="RLP_Defense_Trigger"/>
</dbReference>
<evidence type="ECO:0000256" key="7">
    <source>
        <dbReference type="ARBA" id="ARBA00022737"/>
    </source>
</evidence>
<protein>
    <recommendedName>
        <fullName evidence="13">PARP catalytic domain-containing protein</fullName>
    </recommendedName>
</protein>
<evidence type="ECO:0000256" key="3">
    <source>
        <dbReference type="ARBA" id="ARBA00022475"/>
    </source>
</evidence>
<evidence type="ECO:0000256" key="9">
    <source>
        <dbReference type="ARBA" id="ARBA00023136"/>
    </source>
</evidence>
<keyword evidence="9 11" id="KW-0472">Membrane</keyword>
<dbReference type="PANTHER" id="PTHR48062:SF52">
    <property type="entry name" value="RECEPTOR-LIKE PROTEIN 8-RELATED"/>
    <property type="match status" value="1"/>
</dbReference>
<evidence type="ECO:0000256" key="2">
    <source>
        <dbReference type="ARBA" id="ARBA00009592"/>
    </source>
</evidence>
<dbReference type="EMBL" id="GIBP01001458">
    <property type="protein sequence ID" value="NDV30427.1"/>
    <property type="molecule type" value="Transcribed_RNA"/>
</dbReference>
<dbReference type="SUPFAM" id="SSF52058">
    <property type="entry name" value="L domain-like"/>
    <property type="match status" value="1"/>
</dbReference>
<comment type="subcellular location">
    <subcellularLocation>
        <location evidence="1">Cell membrane</location>
    </subcellularLocation>
    <subcellularLocation>
        <location evidence="10">Endomembrane system</location>
        <topology evidence="10">Single-pass membrane protein</topology>
    </subcellularLocation>
</comment>
<dbReference type="PANTHER" id="PTHR48062">
    <property type="entry name" value="RECEPTOR-LIKE PROTEIN 14"/>
    <property type="match status" value="1"/>
</dbReference>
<dbReference type="AlphaFoldDB" id="A0A6B2L0J1"/>
<dbReference type="Gene3D" id="3.90.228.10">
    <property type="match status" value="1"/>
</dbReference>
<accession>A0A6B2L0J1</accession>
<evidence type="ECO:0000256" key="4">
    <source>
        <dbReference type="ARBA" id="ARBA00022614"/>
    </source>
</evidence>
<evidence type="ECO:0000256" key="11">
    <source>
        <dbReference type="SAM" id="Phobius"/>
    </source>
</evidence>
<organism evidence="12">
    <name type="scientific">Arcella intermedia</name>
    <dbReference type="NCBI Taxonomy" id="1963864"/>
    <lineage>
        <taxon>Eukaryota</taxon>
        <taxon>Amoebozoa</taxon>
        <taxon>Tubulinea</taxon>
        <taxon>Elardia</taxon>
        <taxon>Arcellinida</taxon>
        <taxon>Sphaerothecina</taxon>
        <taxon>Arcellidae</taxon>
        <taxon>Arcella</taxon>
    </lineage>
</organism>
<proteinExistence type="inferred from homology"/>